<dbReference type="Proteomes" id="UP001207468">
    <property type="component" value="Unassembled WGS sequence"/>
</dbReference>
<sequence>MKKYSAIIIVLVSFINVLHTQTLSTAITFEERVHEFGTILEKNGKVSHAFVFHNNGKAPVTINDIRSDCGCIGKVIANPTVKPGGKGTVIITFNPQYKSGFFSKEIMIYSNDGKEFNHVWVEGTVTPMEHPVEDDYPYNFGNGLYLRLKVMAFGYEKPGETKQVELHYANNTNKPMKLSFLAEGGKNELKYNTPDQLKPKERGVMVFSFTMPPSFTEDVMIHLHPLVNGKKIKETLDAKILNWNKKFNNSPKPK</sequence>
<gene>
    <name evidence="1" type="ORF">F5148DRAFT_1289433</name>
</gene>
<proteinExistence type="predicted"/>
<evidence type="ECO:0000313" key="1">
    <source>
        <dbReference type="EMBL" id="KAI9452866.1"/>
    </source>
</evidence>
<comment type="caution">
    <text evidence="1">The sequence shown here is derived from an EMBL/GenBank/DDBJ whole genome shotgun (WGS) entry which is preliminary data.</text>
</comment>
<keyword evidence="2" id="KW-1185">Reference proteome</keyword>
<reference evidence="1" key="1">
    <citation type="submission" date="2021-03" db="EMBL/GenBank/DDBJ databases">
        <title>Evolutionary priming and transition to the ectomycorrhizal habit in an iconic lineage of mushroom-forming fungi: is preadaptation a requirement?</title>
        <authorList>
            <consortium name="DOE Joint Genome Institute"/>
            <person name="Looney B.P."/>
            <person name="Miyauchi S."/>
            <person name="Morin E."/>
            <person name="Drula E."/>
            <person name="Courty P.E."/>
            <person name="Chicoki N."/>
            <person name="Fauchery L."/>
            <person name="Kohler A."/>
            <person name="Kuo A."/>
            <person name="LaButti K."/>
            <person name="Pangilinan J."/>
            <person name="Lipzen A."/>
            <person name="Riley R."/>
            <person name="Andreopoulos W."/>
            <person name="He G."/>
            <person name="Johnson J."/>
            <person name="Barry K.W."/>
            <person name="Grigoriev I.V."/>
            <person name="Nagy L."/>
            <person name="Hibbett D."/>
            <person name="Henrissat B."/>
            <person name="Matheny P.B."/>
            <person name="Labbe J."/>
            <person name="Martin A.F."/>
        </authorList>
    </citation>
    <scope>NUCLEOTIDE SEQUENCE</scope>
    <source>
        <strain evidence="1">BPL698</strain>
    </source>
</reference>
<protein>
    <submittedName>
        <fullName evidence="1">Uncharacterized protein</fullName>
    </submittedName>
</protein>
<organism evidence="1 2">
    <name type="scientific">Russula earlei</name>
    <dbReference type="NCBI Taxonomy" id="71964"/>
    <lineage>
        <taxon>Eukaryota</taxon>
        <taxon>Fungi</taxon>
        <taxon>Dikarya</taxon>
        <taxon>Basidiomycota</taxon>
        <taxon>Agaricomycotina</taxon>
        <taxon>Agaricomycetes</taxon>
        <taxon>Russulales</taxon>
        <taxon>Russulaceae</taxon>
        <taxon>Russula</taxon>
    </lineage>
</organism>
<evidence type="ECO:0000313" key="2">
    <source>
        <dbReference type="Proteomes" id="UP001207468"/>
    </source>
</evidence>
<accession>A0ACC0TZJ0</accession>
<dbReference type="EMBL" id="JAGFNK010000324">
    <property type="protein sequence ID" value="KAI9452866.1"/>
    <property type="molecule type" value="Genomic_DNA"/>
</dbReference>
<name>A0ACC0TZJ0_9AGAM</name>